<name>A0ABN9U8R8_9DINO</name>
<protein>
    <submittedName>
        <fullName evidence="2">Uncharacterized protein</fullName>
    </submittedName>
</protein>
<dbReference type="EMBL" id="CAUYUJ010015566">
    <property type="protein sequence ID" value="CAK0855598.1"/>
    <property type="molecule type" value="Genomic_DNA"/>
</dbReference>
<accession>A0ABN9U8R8</accession>
<gene>
    <name evidence="2" type="ORF">PCOR1329_LOCUS46282</name>
</gene>
<organism evidence="2 3">
    <name type="scientific">Prorocentrum cordatum</name>
    <dbReference type="NCBI Taxonomy" id="2364126"/>
    <lineage>
        <taxon>Eukaryota</taxon>
        <taxon>Sar</taxon>
        <taxon>Alveolata</taxon>
        <taxon>Dinophyceae</taxon>
        <taxon>Prorocentrales</taxon>
        <taxon>Prorocentraceae</taxon>
        <taxon>Prorocentrum</taxon>
    </lineage>
</organism>
<sequence length="151" mass="16522">VAIDASLEAAVSGDSVGVGNGVAQAIARLTEELADYELLRVMLMEAAGPVTDWTPEREALPEAEQAMASAAHPLRSAVCRCQRWLGRWLPWPPWLRLGMLRHLGVASAGNGYQWRMMLTELPRNPQAGGPRRETARRSPQSSPALAEWLRG</sequence>
<evidence type="ECO:0000313" key="2">
    <source>
        <dbReference type="EMBL" id="CAK0855598.1"/>
    </source>
</evidence>
<dbReference type="Proteomes" id="UP001189429">
    <property type="component" value="Unassembled WGS sequence"/>
</dbReference>
<proteinExistence type="predicted"/>
<feature type="region of interest" description="Disordered" evidence="1">
    <location>
        <begin position="123"/>
        <end position="151"/>
    </location>
</feature>
<reference evidence="2" key="1">
    <citation type="submission" date="2023-10" db="EMBL/GenBank/DDBJ databases">
        <authorList>
            <person name="Chen Y."/>
            <person name="Shah S."/>
            <person name="Dougan E. K."/>
            <person name="Thang M."/>
            <person name="Chan C."/>
        </authorList>
    </citation>
    <scope>NUCLEOTIDE SEQUENCE [LARGE SCALE GENOMIC DNA]</scope>
</reference>
<evidence type="ECO:0000256" key="1">
    <source>
        <dbReference type="SAM" id="MobiDB-lite"/>
    </source>
</evidence>
<evidence type="ECO:0000313" key="3">
    <source>
        <dbReference type="Proteomes" id="UP001189429"/>
    </source>
</evidence>
<comment type="caution">
    <text evidence="2">The sequence shown here is derived from an EMBL/GenBank/DDBJ whole genome shotgun (WGS) entry which is preliminary data.</text>
</comment>
<keyword evidence="3" id="KW-1185">Reference proteome</keyword>
<feature type="non-terminal residue" evidence="2">
    <location>
        <position position="1"/>
    </location>
</feature>